<dbReference type="EC" id="5.6.2.4" evidence="9"/>
<keyword evidence="7" id="KW-0469">Meiosis</keyword>
<dbReference type="InterPro" id="IPR011545">
    <property type="entry name" value="DEAD/DEAH_box_helicase_dom"/>
</dbReference>
<comment type="catalytic activity">
    <reaction evidence="10">
        <text>ATP + H2O = ADP + phosphate + H(+)</text>
        <dbReference type="Rhea" id="RHEA:13065"/>
        <dbReference type="ChEBI" id="CHEBI:15377"/>
        <dbReference type="ChEBI" id="CHEBI:15378"/>
        <dbReference type="ChEBI" id="CHEBI:30616"/>
        <dbReference type="ChEBI" id="CHEBI:43474"/>
        <dbReference type="ChEBI" id="CHEBI:456216"/>
        <dbReference type="EC" id="5.6.2.4"/>
    </reaction>
</comment>
<comment type="catalytic activity">
    <reaction evidence="8">
        <text>Couples ATP hydrolysis with the unwinding of duplex DNA by translocating in the 3'-5' direction.</text>
        <dbReference type="EC" id="5.6.2.4"/>
    </reaction>
</comment>
<gene>
    <name evidence="14" type="ORF">pipiens_008693</name>
</gene>
<dbReference type="PROSITE" id="PS51194">
    <property type="entry name" value="HELICASE_CTER"/>
    <property type="match status" value="1"/>
</dbReference>
<dbReference type="PANTHER" id="PTHR47835">
    <property type="entry name" value="HFM1, ATP DEPENDENT DNA HELICASE HOMOLOG"/>
    <property type="match status" value="1"/>
</dbReference>
<proteinExistence type="inferred from homology"/>
<dbReference type="InterPro" id="IPR036388">
    <property type="entry name" value="WH-like_DNA-bd_sf"/>
</dbReference>
<keyword evidence="2" id="KW-0547">Nucleotide-binding</keyword>
<reference evidence="14 15" key="1">
    <citation type="submission" date="2024-05" db="EMBL/GenBank/DDBJ databases">
        <title>Culex pipiens pipiens assembly and annotation.</title>
        <authorList>
            <person name="Alout H."/>
            <person name="Durand T."/>
        </authorList>
    </citation>
    <scope>NUCLEOTIDE SEQUENCE [LARGE SCALE GENOMIC DNA]</scope>
    <source>
        <strain evidence="14">HA-2024</strain>
        <tissue evidence="14">Whole body</tissue>
    </source>
</reference>
<evidence type="ECO:0000313" key="14">
    <source>
        <dbReference type="EMBL" id="KAL1398776.1"/>
    </source>
</evidence>
<feature type="region of interest" description="Disordered" evidence="11">
    <location>
        <begin position="1109"/>
        <end position="1152"/>
    </location>
</feature>
<dbReference type="FunFam" id="1.10.10.10:FF:000012">
    <property type="entry name" value="U5 small nuclear ribonucleoprotein helicase"/>
    <property type="match status" value="1"/>
</dbReference>
<feature type="domain" description="Helicase C-terminal" evidence="13">
    <location>
        <begin position="286"/>
        <end position="483"/>
    </location>
</feature>
<evidence type="ECO:0000256" key="11">
    <source>
        <dbReference type="SAM" id="MobiDB-lite"/>
    </source>
</evidence>
<dbReference type="EMBL" id="JBEHCU010005776">
    <property type="protein sequence ID" value="KAL1398776.1"/>
    <property type="molecule type" value="Genomic_DNA"/>
</dbReference>
<dbReference type="Pfam" id="PF23445">
    <property type="entry name" value="WHD_SNRNP200"/>
    <property type="match status" value="1"/>
</dbReference>
<dbReference type="Pfam" id="PF02889">
    <property type="entry name" value="Sec63"/>
    <property type="match status" value="1"/>
</dbReference>
<comment type="similarity">
    <text evidence="1">Belongs to the helicase family. SKI2 subfamily.</text>
</comment>
<feature type="domain" description="Helicase ATP-binding" evidence="12">
    <location>
        <begin position="59"/>
        <end position="249"/>
    </location>
</feature>
<dbReference type="PANTHER" id="PTHR47835:SF3">
    <property type="entry name" value="HELICASE FOR MEIOSIS 1"/>
    <property type="match status" value="1"/>
</dbReference>
<dbReference type="Pfam" id="PF00271">
    <property type="entry name" value="Helicase_C"/>
    <property type="match status" value="1"/>
</dbReference>
<feature type="region of interest" description="Disordered" evidence="11">
    <location>
        <begin position="992"/>
        <end position="1017"/>
    </location>
</feature>
<dbReference type="PROSITE" id="PS51192">
    <property type="entry name" value="HELICASE_ATP_BIND_1"/>
    <property type="match status" value="1"/>
</dbReference>
<evidence type="ECO:0000256" key="1">
    <source>
        <dbReference type="ARBA" id="ARBA00010140"/>
    </source>
</evidence>
<dbReference type="GO" id="GO:0005524">
    <property type="term" value="F:ATP binding"/>
    <property type="evidence" value="ECO:0007669"/>
    <property type="project" value="UniProtKB-KW"/>
</dbReference>
<dbReference type="InterPro" id="IPR001650">
    <property type="entry name" value="Helicase_C-like"/>
</dbReference>
<protein>
    <recommendedName>
        <fullName evidence="9">DNA 3'-5' helicase</fullName>
        <ecNumber evidence="9">5.6.2.4</ecNumber>
    </recommendedName>
</protein>
<dbReference type="Proteomes" id="UP001562425">
    <property type="component" value="Unassembled WGS sequence"/>
</dbReference>
<dbReference type="SMART" id="SM00973">
    <property type="entry name" value="Sec63"/>
    <property type="match status" value="1"/>
</dbReference>
<evidence type="ECO:0000256" key="10">
    <source>
        <dbReference type="ARBA" id="ARBA00048988"/>
    </source>
</evidence>
<feature type="compositionally biased region" description="Polar residues" evidence="11">
    <location>
        <begin position="1008"/>
        <end position="1017"/>
    </location>
</feature>
<evidence type="ECO:0000256" key="6">
    <source>
        <dbReference type="ARBA" id="ARBA00023235"/>
    </source>
</evidence>
<keyword evidence="3" id="KW-0378">Hydrolase</keyword>
<dbReference type="InterPro" id="IPR052247">
    <property type="entry name" value="Meiotic_Crossover_Helicase"/>
</dbReference>
<dbReference type="CDD" id="cd18795">
    <property type="entry name" value="SF2_C_Ski2"/>
    <property type="match status" value="1"/>
</dbReference>
<evidence type="ECO:0000256" key="2">
    <source>
        <dbReference type="ARBA" id="ARBA00022741"/>
    </source>
</evidence>
<evidence type="ECO:0000256" key="8">
    <source>
        <dbReference type="ARBA" id="ARBA00034617"/>
    </source>
</evidence>
<name>A0ABD1DGP0_CULPP</name>
<dbReference type="Gene3D" id="3.40.50.300">
    <property type="entry name" value="P-loop containing nucleotide triphosphate hydrolases"/>
    <property type="match status" value="2"/>
</dbReference>
<keyword evidence="4" id="KW-0347">Helicase</keyword>
<dbReference type="SMART" id="SM00487">
    <property type="entry name" value="DEXDc"/>
    <property type="match status" value="1"/>
</dbReference>
<organism evidence="14 15">
    <name type="scientific">Culex pipiens pipiens</name>
    <name type="common">Northern house mosquito</name>
    <dbReference type="NCBI Taxonomy" id="38569"/>
    <lineage>
        <taxon>Eukaryota</taxon>
        <taxon>Metazoa</taxon>
        <taxon>Ecdysozoa</taxon>
        <taxon>Arthropoda</taxon>
        <taxon>Hexapoda</taxon>
        <taxon>Insecta</taxon>
        <taxon>Pterygota</taxon>
        <taxon>Neoptera</taxon>
        <taxon>Endopterygota</taxon>
        <taxon>Diptera</taxon>
        <taxon>Nematocera</taxon>
        <taxon>Culicoidea</taxon>
        <taxon>Culicidae</taxon>
        <taxon>Culicinae</taxon>
        <taxon>Culicini</taxon>
        <taxon>Culex</taxon>
        <taxon>Culex</taxon>
    </lineage>
</organism>
<dbReference type="InterPro" id="IPR057842">
    <property type="entry name" value="WH_MER3"/>
</dbReference>
<accession>A0ABD1DGP0</accession>
<dbReference type="Pfam" id="PF00270">
    <property type="entry name" value="DEAD"/>
    <property type="match status" value="1"/>
</dbReference>
<feature type="region of interest" description="Disordered" evidence="11">
    <location>
        <begin position="882"/>
        <end position="909"/>
    </location>
</feature>
<sequence length="1152" mass="128944">MESELQPSAPVRTWTSHPRPTMYSGRVGDLRSVDEIAPPFRHIFSEFTQFNEIQSLVMDDLLYADKSLVVSAPTGSGKTVIFELAMVRLLMNLEDADYGGDFKMIYVAPIKALCAEKFNGWREKFERIGVKSAEVTGDTDLRDFWDLPDCNLILTTPEKWNSVTRRWRQNVQFMRLIKLVMIDEVHILNDPNRGPVLEAVVSRMRNIHRFIGGESEGGMEPMRIIALSATAPNVADLAAWVGHGNTTCFYNIAESRRPIKIDKYVQGYYCDTNTSSYRFDLNLNYKLFDIIVKYSGNRPTLVFCSTRKATETAINHLVNNHPLRLTPDRTNALMEIAEKVQNVELKRCLPTGYVFYHAGMSFADRSLVEESFRAGNIPVMCCTSALAMGVNLPAHLVIIKSTQMYTDYGMEEYPESSIFQMIGRAGRPQFDTFGVAVIMTQRENVQKYERLATGSIPIESYLHEHLAEHLNSEIVLQTITDLASAMVWLRSTFLYVRALGAPVRYGLPAAKDKAQIERNLEELCRTVLNALEKYSAIAIVAKDQGGGEGSDGGDDGLRLSSTLYGRLMAHYCISFQTVKLLRKIKGTEPLLEMFTLLTYCQEFAVFKCRNSDKRVLNELNRSTTASSTIRFPLRGRIQNTTAMVSCLMQAVFGNLPIEHPSLQQEATRMIAIGRRLVKCMVEFISLGPRGSAEDGGVFHALLSTLVLRQCLETKLWENSPFLSKQLRGIGVVYAGQLAARGKVSFQELAETNPRELEVILKKAPPFGNNLVETVRKLPIFEIELVLKQDYVVEVTVTQQNKGYDRQVSVRLSVLVGDTSNEVLFFKDNVEIPPGTQYILQDSFKLQDATVATATGHVVCLNWVGLDCSKVLVINEEAAAAAAAKTSTTEKPRTRKSATTTNNGKGENKKITEYYRKQDPKQVPKEAEKVVETLKKPTENVAKSTNDTCQIDAAPKKRSLDLFQFSQKSKLGRSSSFNTTASSDTTLLEISNKLSRNEPQREVPRAEQTMPSKENLTDNDSGIWDVVEILPKEKSPVQEQRINYFYKAPTLQAARPVKSVSTGGNIIEMLRKEPLLLFGRPEDFGAQRQKDGSKRRVCLFGVFSEVTREGRRSGAAPAKSGVMINGGAQQKNDRVCPQNVREGGQTRKELDLG</sequence>
<dbReference type="InterPro" id="IPR014001">
    <property type="entry name" value="Helicase_ATP-bd"/>
</dbReference>
<keyword evidence="15" id="KW-1185">Reference proteome</keyword>
<evidence type="ECO:0000256" key="9">
    <source>
        <dbReference type="ARBA" id="ARBA00034808"/>
    </source>
</evidence>
<dbReference type="SMART" id="SM00490">
    <property type="entry name" value="HELICc"/>
    <property type="match status" value="1"/>
</dbReference>
<feature type="compositionally biased region" description="Basic and acidic residues" evidence="11">
    <location>
        <begin position="1143"/>
        <end position="1152"/>
    </location>
</feature>
<dbReference type="GO" id="GO:0051321">
    <property type="term" value="P:meiotic cell cycle"/>
    <property type="evidence" value="ECO:0007669"/>
    <property type="project" value="UniProtKB-KW"/>
</dbReference>
<comment type="caution">
    <text evidence="14">The sequence shown here is derived from an EMBL/GenBank/DDBJ whole genome shotgun (WGS) entry which is preliminary data.</text>
</comment>
<dbReference type="InterPro" id="IPR004179">
    <property type="entry name" value="Sec63-dom"/>
</dbReference>
<evidence type="ECO:0000256" key="3">
    <source>
        <dbReference type="ARBA" id="ARBA00022801"/>
    </source>
</evidence>
<evidence type="ECO:0000259" key="13">
    <source>
        <dbReference type="PROSITE" id="PS51194"/>
    </source>
</evidence>
<dbReference type="GO" id="GO:0016787">
    <property type="term" value="F:hydrolase activity"/>
    <property type="evidence" value="ECO:0007669"/>
    <property type="project" value="UniProtKB-KW"/>
</dbReference>
<keyword evidence="5" id="KW-0067">ATP-binding</keyword>
<evidence type="ECO:0000256" key="4">
    <source>
        <dbReference type="ARBA" id="ARBA00022806"/>
    </source>
</evidence>
<dbReference type="SUPFAM" id="SSF52540">
    <property type="entry name" value="P-loop containing nucleoside triphosphate hydrolases"/>
    <property type="match status" value="1"/>
</dbReference>
<dbReference type="AlphaFoldDB" id="A0ABD1DGP0"/>
<evidence type="ECO:0000313" key="15">
    <source>
        <dbReference type="Proteomes" id="UP001562425"/>
    </source>
</evidence>
<dbReference type="Gene3D" id="1.10.3380.10">
    <property type="entry name" value="Sec63 N-terminal domain-like domain"/>
    <property type="match status" value="1"/>
</dbReference>
<keyword evidence="6" id="KW-0413">Isomerase</keyword>
<dbReference type="InterPro" id="IPR027417">
    <property type="entry name" value="P-loop_NTPase"/>
</dbReference>
<dbReference type="GO" id="GO:0043138">
    <property type="term" value="F:3'-5' DNA helicase activity"/>
    <property type="evidence" value="ECO:0007669"/>
    <property type="project" value="UniProtKB-EC"/>
</dbReference>
<feature type="compositionally biased region" description="Basic and acidic residues" evidence="11">
    <location>
        <begin position="994"/>
        <end position="1004"/>
    </location>
</feature>
<evidence type="ECO:0000256" key="7">
    <source>
        <dbReference type="ARBA" id="ARBA00023254"/>
    </source>
</evidence>
<dbReference type="Gene3D" id="1.10.10.10">
    <property type="entry name" value="Winged helix-like DNA-binding domain superfamily/Winged helix DNA-binding domain"/>
    <property type="match status" value="1"/>
</dbReference>
<evidence type="ECO:0000256" key="5">
    <source>
        <dbReference type="ARBA" id="ARBA00022840"/>
    </source>
</evidence>
<dbReference type="SUPFAM" id="SSF158702">
    <property type="entry name" value="Sec63 N-terminal domain-like"/>
    <property type="match status" value="1"/>
</dbReference>
<evidence type="ECO:0000259" key="12">
    <source>
        <dbReference type="PROSITE" id="PS51192"/>
    </source>
</evidence>